<evidence type="ECO:0000313" key="7">
    <source>
        <dbReference type="Proteomes" id="UP000285575"/>
    </source>
</evidence>
<dbReference type="GO" id="GO:0019343">
    <property type="term" value="P:cysteine biosynthetic process via cystathionine"/>
    <property type="evidence" value="ECO:0007669"/>
    <property type="project" value="TreeGrafter"/>
</dbReference>
<dbReference type="Gene3D" id="3.90.1150.10">
    <property type="entry name" value="Aspartate Aminotransferase, domain 1"/>
    <property type="match status" value="1"/>
</dbReference>
<evidence type="ECO:0000256" key="3">
    <source>
        <dbReference type="ARBA" id="ARBA00022898"/>
    </source>
</evidence>
<dbReference type="InterPro" id="IPR000277">
    <property type="entry name" value="Cys/Met-Metab_PyrdxlP-dep_enz"/>
</dbReference>
<dbReference type="OrthoDB" id="9805807at2"/>
<dbReference type="FunFam" id="3.40.640.10:FF:000046">
    <property type="entry name" value="Cystathionine gamma-lyase"/>
    <property type="match status" value="1"/>
</dbReference>
<dbReference type="PANTHER" id="PTHR11808">
    <property type="entry name" value="TRANS-SULFURATION ENZYME FAMILY MEMBER"/>
    <property type="match status" value="1"/>
</dbReference>
<dbReference type="InterPro" id="IPR054542">
    <property type="entry name" value="Cys_met_metab_PP"/>
</dbReference>
<sequence>MSKPLHPDSIAAQALGWIDEATRAITPPIHVSSTYLRDPDNQYRSGRVYARADNPAYDQAEAVINTLEGGHQTLLFASGMAAATAVFQALQPGDHVLAPKVMYWSLRNWLMTFATGWGLQVELIDMTDPATVQAALRPGKTRLVWIETPANPLWSITDIAATASLAHEAGALLAVDSTVATPLLTQPLSLGADLVMHAATKYLNGHSDLIAGCLSTRADNEHWQRVRKVRAQVGGTLGSFEAWLLLRGLRTLHLRVRAACASAQRIAEHFDGHALVAEVLYPGLPGFPGHAIAARQMQGGFGGMMSIRAKHGEAAAIAVAAQTQLWKRATSLGGTESLIEHRASVEGAGTPAPADLLRLSVGIENTEDLIADLEQALAAAAAAVGAAPR</sequence>
<dbReference type="GO" id="GO:0019346">
    <property type="term" value="P:transsulfuration"/>
    <property type="evidence" value="ECO:0007669"/>
    <property type="project" value="InterPro"/>
</dbReference>
<dbReference type="PIRSF" id="PIRSF001434">
    <property type="entry name" value="CGS"/>
    <property type="match status" value="1"/>
</dbReference>
<keyword evidence="7" id="KW-1185">Reference proteome</keyword>
<evidence type="ECO:0000313" key="6">
    <source>
        <dbReference type="EMBL" id="RVU47438.1"/>
    </source>
</evidence>
<comment type="cofactor">
    <cofactor evidence="1 5">
        <name>pyridoxal 5'-phosphate</name>
        <dbReference type="ChEBI" id="CHEBI:597326"/>
    </cofactor>
</comment>
<keyword evidence="6" id="KW-0808">Transferase</keyword>
<gene>
    <name evidence="6" type="ORF">EOE66_06765</name>
</gene>
<comment type="caution">
    <text evidence="6">The sequence shown here is derived from an EMBL/GenBank/DDBJ whole genome shotgun (WGS) entry which is preliminary data.</text>
</comment>
<dbReference type="InterPro" id="IPR015421">
    <property type="entry name" value="PyrdxlP-dep_Trfase_major"/>
</dbReference>
<accession>A0A437RKZ7</accession>
<dbReference type="GO" id="GO:0005737">
    <property type="term" value="C:cytoplasm"/>
    <property type="evidence" value="ECO:0007669"/>
    <property type="project" value="TreeGrafter"/>
</dbReference>
<reference evidence="6 7" key="1">
    <citation type="submission" date="2019-01" db="EMBL/GenBank/DDBJ databases">
        <authorList>
            <person name="Chen W.-M."/>
        </authorList>
    </citation>
    <scope>NUCLEOTIDE SEQUENCE [LARGE SCALE GENOMIC DNA]</scope>
    <source>
        <strain evidence="6 7">KYPY4</strain>
    </source>
</reference>
<dbReference type="PANTHER" id="PTHR11808:SF15">
    <property type="entry name" value="CYSTATHIONINE GAMMA-LYASE"/>
    <property type="match status" value="1"/>
</dbReference>
<evidence type="ECO:0000256" key="4">
    <source>
        <dbReference type="PIRSR" id="PIRSR001434-2"/>
    </source>
</evidence>
<comment type="similarity">
    <text evidence="2 5">Belongs to the trans-sulfuration enzymes family.</text>
</comment>
<feature type="modified residue" description="N6-(pyridoxal phosphate)lysine" evidence="4">
    <location>
        <position position="201"/>
    </location>
</feature>
<proteinExistence type="inferred from homology"/>
<evidence type="ECO:0000256" key="2">
    <source>
        <dbReference type="ARBA" id="ARBA00009077"/>
    </source>
</evidence>
<dbReference type="AlphaFoldDB" id="A0A437RKZ7"/>
<dbReference type="InterPro" id="IPR015422">
    <property type="entry name" value="PyrdxlP-dep_Trfase_small"/>
</dbReference>
<dbReference type="GO" id="GO:0004123">
    <property type="term" value="F:cystathionine gamma-lyase activity"/>
    <property type="evidence" value="ECO:0007669"/>
    <property type="project" value="TreeGrafter"/>
</dbReference>
<dbReference type="Gene3D" id="3.40.640.10">
    <property type="entry name" value="Type I PLP-dependent aspartate aminotransferase-like (Major domain)"/>
    <property type="match status" value="1"/>
</dbReference>
<evidence type="ECO:0000256" key="5">
    <source>
        <dbReference type="RuleBase" id="RU362118"/>
    </source>
</evidence>
<dbReference type="PROSITE" id="PS00868">
    <property type="entry name" value="CYS_MET_METAB_PP"/>
    <property type="match status" value="1"/>
</dbReference>
<name>A0A437RKZ7_9BURK</name>
<organism evidence="6 7">
    <name type="scientific">Rubrivivax rivuli</name>
    <dbReference type="NCBI Taxonomy" id="1862385"/>
    <lineage>
        <taxon>Bacteria</taxon>
        <taxon>Pseudomonadati</taxon>
        <taxon>Pseudomonadota</taxon>
        <taxon>Betaproteobacteria</taxon>
        <taxon>Burkholderiales</taxon>
        <taxon>Sphaerotilaceae</taxon>
        <taxon>Rubrivivax</taxon>
    </lineage>
</organism>
<keyword evidence="3 4" id="KW-0663">Pyridoxal phosphate</keyword>
<dbReference type="RefSeq" id="WP_128227901.1">
    <property type="nucleotide sequence ID" value="NZ_SACR01000002.1"/>
</dbReference>
<dbReference type="InterPro" id="IPR015424">
    <property type="entry name" value="PyrdxlP-dep_Trfase"/>
</dbReference>
<dbReference type="SUPFAM" id="SSF53383">
    <property type="entry name" value="PLP-dependent transferases"/>
    <property type="match status" value="1"/>
</dbReference>
<dbReference type="Proteomes" id="UP000285575">
    <property type="component" value="Unassembled WGS sequence"/>
</dbReference>
<dbReference type="Pfam" id="PF01053">
    <property type="entry name" value="Cys_Met_Meta_PP"/>
    <property type="match status" value="1"/>
</dbReference>
<dbReference type="EMBL" id="SACR01000002">
    <property type="protein sequence ID" value="RVU47438.1"/>
    <property type="molecule type" value="Genomic_DNA"/>
</dbReference>
<evidence type="ECO:0000256" key="1">
    <source>
        <dbReference type="ARBA" id="ARBA00001933"/>
    </source>
</evidence>
<dbReference type="GO" id="GO:0030170">
    <property type="term" value="F:pyridoxal phosphate binding"/>
    <property type="evidence" value="ECO:0007669"/>
    <property type="project" value="InterPro"/>
</dbReference>
<protein>
    <submittedName>
        <fullName evidence="6">PLP-dependent transferase</fullName>
    </submittedName>
</protein>
<dbReference type="GO" id="GO:0003962">
    <property type="term" value="F:cystathionine gamma-synthase activity"/>
    <property type="evidence" value="ECO:0007669"/>
    <property type="project" value="TreeGrafter"/>
</dbReference>